<name>A0A5K8A264_9BACT</name>
<feature type="chain" id="PRO_5024374299" description="PEP-CTERM protein-sorting domain-containing protein" evidence="2">
    <location>
        <begin position="25"/>
        <end position="212"/>
    </location>
</feature>
<dbReference type="Proteomes" id="UP000425960">
    <property type="component" value="Chromosome"/>
</dbReference>
<feature type="transmembrane region" description="Helical" evidence="1">
    <location>
        <begin position="187"/>
        <end position="206"/>
    </location>
</feature>
<evidence type="ECO:0000256" key="1">
    <source>
        <dbReference type="SAM" id="Phobius"/>
    </source>
</evidence>
<feature type="signal peptide" evidence="2">
    <location>
        <begin position="1"/>
        <end position="24"/>
    </location>
</feature>
<dbReference type="EMBL" id="AP021876">
    <property type="protein sequence ID" value="BBO86536.1"/>
    <property type="molecule type" value="Genomic_DNA"/>
</dbReference>
<protein>
    <recommendedName>
        <fullName evidence="5">PEP-CTERM protein-sorting domain-containing protein</fullName>
    </recommendedName>
</protein>
<sequence length="212" mass="22919">MVKKITILATLIVLLAFMTTSATAWEIELQSSDNLTWDILFTSDAGGNDLAGYFLDFNYDTDELNWEDLEWYSLNAATEGYVGIYTNTPPTEIDADFSGKPIEREGEDGFITNFNGFTLGSAVVDGTVSLGTLTFTEVSSVVDGVADLQLALDSVMFGMIIDDGAPVEDLTVIANQEGYFAATTNPVPIPGAVWLLGSGFLTLAGIRRKNRE</sequence>
<dbReference type="RefSeq" id="WP_155325800.1">
    <property type="nucleotide sequence ID" value="NZ_AP021876.1"/>
</dbReference>
<keyword evidence="1" id="KW-0812">Transmembrane</keyword>
<organism evidence="3 4">
    <name type="scientific">Desulfosarcina ovata subsp. sediminis</name>
    <dbReference type="NCBI Taxonomy" id="885957"/>
    <lineage>
        <taxon>Bacteria</taxon>
        <taxon>Pseudomonadati</taxon>
        <taxon>Thermodesulfobacteriota</taxon>
        <taxon>Desulfobacteria</taxon>
        <taxon>Desulfobacterales</taxon>
        <taxon>Desulfosarcinaceae</taxon>
        <taxon>Desulfosarcina</taxon>
    </lineage>
</organism>
<keyword evidence="1" id="KW-1133">Transmembrane helix</keyword>
<evidence type="ECO:0000256" key="2">
    <source>
        <dbReference type="SAM" id="SignalP"/>
    </source>
</evidence>
<dbReference type="KEGG" id="dov:DSCO28_71020"/>
<evidence type="ECO:0000313" key="4">
    <source>
        <dbReference type="Proteomes" id="UP000425960"/>
    </source>
</evidence>
<keyword evidence="1" id="KW-0472">Membrane</keyword>
<dbReference type="AlphaFoldDB" id="A0A5K8A264"/>
<reference evidence="3 4" key="1">
    <citation type="submission" date="2019-11" db="EMBL/GenBank/DDBJ databases">
        <title>Comparative genomics of hydrocarbon-degrading Desulfosarcina strains.</title>
        <authorList>
            <person name="Watanabe M."/>
            <person name="Kojima H."/>
            <person name="Fukui M."/>
        </authorList>
    </citation>
    <scope>NUCLEOTIDE SEQUENCE [LARGE SCALE GENOMIC DNA]</scope>
    <source>
        <strain evidence="3 4">28bB2T</strain>
    </source>
</reference>
<gene>
    <name evidence="3" type="ORF">DSCO28_71020</name>
</gene>
<evidence type="ECO:0000313" key="3">
    <source>
        <dbReference type="EMBL" id="BBO86536.1"/>
    </source>
</evidence>
<evidence type="ECO:0008006" key="5">
    <source>
        <dbReference type="Google" id="ProtNLM"/>
    </source>
</evidence>
<accession>A0A5K8A264</accession>
<proteinExistence type="predicted"/>
<keyword evidence="2" id="KW-0732">Signal</keyword>